<accession>A0ABD6E8C5</accession>
<protein>
    <submittedName>
        <fullName evidence="1">Uncharacterized protein</fullName>
    </submittedName>
</protein>
<organism evidence="1 2">
    <name type="scientific">Gnathostoma spinigerum</name>
    <dbReference type="NCBI Taxonomy" id="75299"/>
    <lineage>
        <taxon>Eukaryota</taxon>
        <taxon>Metazoa</taxon>
        <taxon>Ecdysozoa</taxon>
        <taxon>Nematoda</taxon>
        <taxon>Chromadorea</taxon>
        <taxon>Rhabditida</taxon>
        <taxon>Spirurina</taxon>
        <taxon>Gnathostomatomorpha</taxon>
        <taxon>Gnathostomatoidea</taxon>
        <taxon>Gnathostomatidae</taxon>
        <taxon>Gnathostoma</taxon>
    </lineage>
</organism>
<evidence type="ECO:0000313" key="2">
    <source>
        <dbReference type="Proteomes" id="UP001608902"/>
    </source>
</evidence>
<name>A0ABD6E8C5_9BILA</name>
<dbReference type="EMBL" id="JBGFUD010000083">
    <property type="protein sequence ID" value="MFH4973601.1"/>
    <property type="molecule type" value="Genomic_DNA"/>
</dbReference>
<proteinExistence type="predicted"/>
<evidence type="ECO:0000313" key="1">
    <source>
        <dbReference type="EMBL" id="MFH4973601.1"/>
    </source>
</evidence>
<dbReference type="AlphaFoldDB" id="A0ABD6E8C5"/>
<sequence length="91" mass="10122">MSEKDQSSDTAVTDDIPIEAKADVDDMPDLVEDNDCLGLPALIDESEKSLKDDEETKDHVSKFGVSHFLVQSLLAFFISTKVKQDECFIDL</sequence>
<reference evidence="1 2" key="1">
    <citation type="submission" date="2024-08" db="EMBL/GenBank/DDBJ databases">
        <title>Gnathostoma spinigerum genome.</title>
        <authorList>
            <person name="Gonzalez-Bertolin B."/>
            <person name="Monzon S."/>
            <person name="Zaballos A."/>
            <person name="Jimenez P."/>
            <person name="Dekumyoy P."/>
            <person name="Varona S."/>
            <person name="Cuesta I."/>
            <person name="Sumanam S."/>
            <person name="Adisakwattana P."/>
            <person name="Gasser R.B."/>
            <person name="Hernandez-Gonzalez A."/>
            <person name="Young N.D."/>
            <person name="Perteguer M.J."/>
        </authorList>
    </citation>
    <scope>NUCLEOTIDE SEQUENCE [LARGE SCALE GENOMIC DNA]</scope>
    <source>
        <strain evidence="1">AL3</strain>
        <tissue evidence="1">Liver</tissue>
    </source>
</reference>
<dbReference type="Proteomes" id="UP001608902">
    <property type="component" value="Unassembled WGS sequence"/>
</dbReference>
<gene>
    <name evidence="1" type="ORF">AB6A40_000310</name>
</gene>
<keyword evidence="2" id="KW-1185">Reference proteome</keyword>
<comment type="caution">
    <text evidence="1">The sequence shown here is derived from an EMBL/GenBank/DDBJ whole genome shotgun (WGS) entry which is preliminary data.</text>
</comment>